<evidence type="ECO:0000256" key="2">
    <source>
        <dbReference type="ARBA" id="ARBA00022475"/>
    </source>
</evidence>
<dbReference type="InterPro" id="IPR002898">
    <property type="entry name" value="MotA_ExbB_proton_chnl"/>
</dbReference>
<evidence type="ECO:0000256" key="6">
    <source>
        <dbReference type="RuleBase" id="RU004057"/>
    </source>
</evidence>
<feature type="domain" description="MotA/TolQ/ExbB proton channel" evidence="8">
    <location>
        <begin position="120"/>
        <end position="226"/>
    </location>
</feature>
<organism evidence="9 10">
    <name type="scientific">Candidatus Aquarickettsia rohweri</name>
    <dbReference type="NCBI Taxonomy" id="2602574"/>
    <lineage>
        <taxon>Bacteria</taxon>
        <taxon>Pseudomonadati</taxon>
        <taxon>Pseudomonadota</taxon>
        <taxon>Alphaproteobacteria</taxon>
        <taxon>Rickettsiales</taxon>
        <taxon>Candidatus Midichloriaceae</taxon>
        <taxon>Candidatus Aquarickettsia</taxon>
    </lineage>
</organism>
<dbReference type="Proteomes" id="UP000279470">
    <property type="component" value="Unassembled WGS sequence"/>
</dbReference>
<gene>
    <name evidence="9" type="ORF">EIC27_00260</name>
</gene>
<comment type="similarity">
    <text evidence="6">Belongs to the exbB/tolQ family.</text>
</comment>
<evidence type="ECO:0000256" key="5">
    <source>
        <dbReference type="ARBA" id="ARBA00023136"/>
    </source>
</evidence>
<evidence type="ECO:0000256" key="3">
    <source>
        <dbReference type="ARBA" id="ARBA00022692"/>
    </source>
</evidence>
<evidence type="ECO:0000256" key="7">
    <source>
        <dbReference type="SAM" id="Phobius"/>
    </source>
</evidence>
<keyword evidence="5 7" id="KW-0472">Membrane</keyword>
<evidence type="ECO:0000313" key="10">
    <source>
        <dbReference type="Proteomes" id="UP000279470"/>
    </source>
</evidence>
<dbReference type="EMBL" id="RXFM01000002">
    <property type="protein sequence ID" value="RST72461.1"/>
    <property type="molecule type" value="Genomic_DNA"/>
</dbReference>
<keyword evidence="2" id="KW-1003">Cell membrane</keyword>
<dbReference type="GO" id="GO:0005886">
    <property type="term" value="C:plasma membrane"/>
    <property type="evidence" value="ECO:0007669"/>
    <property type="project" value="UniProtKB-SubCell"/>
</dbReference>
<feature type="transmembrane region" description="Helical" evidence="7">
    <location>
        <begin position="190"/>
        <end position="211"/>
    </location>
</feature>
<name>A0A3R9ZL09_9RICK</name>
<keyword evidence="4 7" id="KW-1133">Transmembrane helix</keyword>
<dbReference type="OrthoDB" id="9805133at2"/>
<comment type="caution">
    <text evidence="9">The sequence shown here is derived from an EMBL/GenBank/DDBJ whole genome shotgun (WGS) entry which is preliminary data.</text>
</comment>
<dbReference type="Pfam" id="PF01618">
    <property type="entry name" value="MotA_ExbB"/>
    <property type="match status" value="1"/>
</dbReference>
<protein>
    <submittedName>
        <fullName evidence="9">Protein TolQ</fullName>
    </submittedName>
</protein>
<evidence type="ECO:0000259" key="8">
    <source>
        <dbReference type="Pfam" id="PF01618"/>
    </source>
</evidence>
<dbReference type="RefSeq" id="WP_126044166.1">
    <property type="nucleotide sequence ID" value="NZ_RXFM01000002.1"/>
</dbReference>
<dbReference type="PANTHER" id="PTHR30625:SF3">
    <property type="entry name" value="TOL-PAL SYSTEM PROTEIN TOLQ"/>
    <property type="match status" value="1"/>
</dbReference>
<dbReference type="AlphaFoldDB" id="A0A3R9ZL09"/>
<evidence type="ECO:0000256" key="4">
    <source>
        <dbReference type="ARBA" id="ARBA00022989"/>
    </source>
</evidence>
<proteinExistence type="inferred from homology"/>
<keyword evidence="6" id="KW-0813">Transport</keyword>
<dbReference type="PANTHER" id="PTHR30625">
    <property type="entry name" value="PROTEIN TOLQ"/>
    <property type="match status" value="1"/>
</dbReference>
<reference evidence="10" key="1">
    <citation type="submission" date="2018-11" db="EMBL/GenBank/DDBJ databases">
        <title>Phylogenetic, genomic, and biogeographic characterization of a novel and ubiquitous marine invertebrate-associated Rickettsiales parasite, Candidatus Marinoinvertebrata rohwerii, gen. nov., sp. nov.</title>
        <authorList>
            <person name="Klinges J.G."/>
            <person name="Rosales S.M."/>
            <person name="Mcminds R."/>
            <person name="Shaver E.C."/>
            <person name="Shantz A."/>
            <person name="Peters E.C."/>
            <person name="Burkepile D.E."/>
            <person name="Silliman B.R."/>
            <person name="Vega Thurber R.L."/>
        </authorList>
    </citation>
    <scope>NUCLEOTIDE SEQUENCE [LARGE SCALE GENOMIC DNA]</scope>
    <source>
        <strain evidence="10">a_cerv_44</strain>
    </source>
</reference>
<keyword evidence="6" id="KW-0653">Protein transport</keyword>
<dbReference type="InterPro" id="IPR050790">
    <property type="entry name" value="ExbB/TolQ_transport"/>
</dbReference>
<keyword evidence="10" id="KW-1185">Reference proteome</keyword>
<sequence>MEKIPVKKFSESTIIDIANQSNSKSLSIMDMLLQADFFVQIIMLILVLMSIYSWSIAIEKFTLLKSVIKEFKIFNKLLLDSNFSINHIEEKHFSKIKKLNIFGEIIIIIYNKICSAKQKNNVVNKDALLNDIELRIFEINNKIENKLYVLGSISSSAPFIGLLGTVWGIMNSFQSIAFVKNASISAVAPGIAEALLATAMGLIVAIPALVFNNKFYNNLDKLNTEFRHSFIKLINNIDI</sequence>
<feature type="transmembrane region" description="Helical" evidence="7">
    <location>
        <begin position="147"/>
        <end position="170"/>
    </location>
</feature>
<evidence type="ECO:0000256" key="1">
    <source>
        <dbReference type="ARBA" id="ARBA00004651"/>
    </source>
</evidence>
<comment type="subcellular location">
    <subcellularLocation>
        <location evidence="1">Cell membrane</location>
        <topology evidence="1">Multi-pass membrane protein</topology>
    </subcellularLocation>
    <subcellularLocation>
        <location evidence="6">Membrane</location>
        <topology evidence="6">Multi-pass membrane protein</topology>
    </subcellularLocation>
</comment>
<accession>A0A3R9ZL09</accession>
<feature type="transmembrane region" description="Helical" evidence="7">
    <location>
        <begin position="37"/>
        <end position="58"/>
    </location>
</feature>
<keyword evidence="3 7" id="KW-0812">Transmembrane</keyword>
<evidence type="ECO:0000313" key="9">
    <source>
        <dbReference type="EMBL" id="RST72461.1"/>
    </source>
</evidence>
<dbReference type="GO" id="GO:0017038">
    <property type="term" value="P:protein import"/>
    <property type="evidence" value="ECO:0007669"/>
    <property type="project" value="TreeGrafter"/>
</dbReference>